<feature type="transmembrane region" description="Helical" evidence="1">
    <location>
        <begin position="77"/>
        <end position="99"/>
    </location>
</feature>
<keyword evidence="1" id="KW-1133">Transmembrane helix</keyword>
<name>A0A0K0F1F5_STRVS</name>
<dbReference type="WBParaSite" id="SVE_0262900.1">
    <property type="protein sequence ID" value="SVE_0262900.1"/>
    <property type="gene ID" value="SVE_0262900"/>
</dbReference>
<accession>A0A0K0F1F5</accession>
<sequence>MLEIKLLCQLYNFITAFICYLSIFFYFFPFTRLKYCNDYNLNVSNNLLTYSKITDYFKNQVFECEKNKEFVETNGGITFHGILVFSIFFILYYCISYLLEHIIFTIKFNEHIIPEVPKYRNTAKKIQEEAYHNYVYNDGNNISSDSDGEMSFATKKKIHKKRI</sequence>
<keyword evidence="2" id="KW-1185">Reference proteome</keyword>
<evidence type="ECO:0000313" key="2">
    <source>
        <dbReference type="Proteomes" id="UP000035680"/>
    </source>
</evidence>
<evidence type="ECO:0000313" key="3">
    <source>
        <dbReference type="WBParaSite" id="SVE_0262900.1"/>
    </source>
</evidence>
<dbReference type="AlphaFoldDB" id="A0A0K0F1F5"/>
<dbReference type="Proteomes" id="UP000035680">
    <property type="component" value="Unassembled WGS sequence"/>
</dbReference>
<organism evidence="2 3">
    <name type="scientific">Strongyloides venezuelensis</name>
    <name type="common">Threadworm</name>
    <dbReference type="NCBI Taxonomy" id="75913"/>
    <lineage>
        <taxon>Eukaryota</taxon>
        <taxon>Metazoa</taxon>
        <taxon>Ecdysozoa</taxon>
        <taxon>Nematoda</taxon>
        <taxon>Chromadorea</taxon>
        <taxon>Rhabditida</taxon>
        <taxon>Tylenchina</taxon>
        <taxon>Panagrolaimomorpha</taxon>
        <taxon>Strongyloidoidea</taxon>
        <taxon>Strongyloididae</taxon>
        <taxon>Strongyloides</taxon>
    </lineage>
</organism>
<evidence type="ECO:0000256" key="1">
    <source>
        <dbReference type="SAM" id="Phobius"/>
    </source>
</evidence>
<protein>
    <submittedName>
        <fullName evidence="3">PIR Superfamily Protein</fullName>
    </submittedName>
</protein>
<feature type="transmembrane region" description="Helical" evidence="1">
    <location>
        <begin position="7"/>
        <end position="28"/>
    </location>
</feature>
<reference evidence="3" key="2">
    <citation type="submission" date="2015-08" db="UniProtKB">
        <authorList>
            <consortium name="WormBaseParasite"/>
        </authorList>
    </citation>
    <scope>IDENTIFICATION</scope>
</reference>
<proteinExistence type="predicted"/>
<keyword evidence="1" id="KW-0472">Membrane</keyword>
<reference evidence="2" key="1">
    <citation type="submission" date="2014-07" db="EMBL/GenBank/DDBJ databases">
        <authorList>
            <person name="Martin A.A"/>
            <person name="De Silva N."/>
        </authorList>
    </citation>
    <scope>NUCLEOTIDE SEQUENCE</scope>
</reference>
<keyword evidence="1" id="KW-0812">Transmembrane</keyword>